<reference evidence="2 3" key="1">
    <citation type="journal article" date="2015" name="Genome Biol. Evol.">
        <title>The genome of winter moth (Operophtera brumata) provides a genomic perspective on sexual dimorphism and phenology.</title>
        <authorList>
            <person name="Derks M.F."/>
            <person name="Smit S."/>
            <person name="Salis L."/>
            <person name="Schijlen E."/>
            <person name="Bossers A."/>
            <person name="Mateman C."/>
            <person name="Pijl A.S."/>
            <person name="de Ridder D."/>
            <person name="Groenen M.A."/>
            <person name="Visser M.E."/>
            <person name="Megens H.J."/>
        </authorList>
    </citation>
    <scope>NUCLEOTIDE SEQUENCE [LARGE SCALE GENOMIC DNA]</scope>
    <source>
        <strain evidence="2">WM2013NL</strain>
        <tissue evidence="2">Head and thorax</tissue>
    </source>
</reference>
<comment type="caution">
    <text evidence="2">The sequence shown here is derived from an EMBL/GenBank/DDBJ whole genome shotgun (WGS) entry which is preliminary data.</text>
</comment>
<dbReference type="AlphaFoldDB" id="A0A0L7L1M1"/>
<feature type="compositionally biased region" description="Basic and acidic residues" evidence="1">
    <location>
        <begin position="48"/>
        <end position="65"/>
    </location>
</feature>
<gene>
    <name evidence="2" type="ORF">OBRU01_17283</name>
</gene>
<feature type="region of interest" description="Disordered" evidence="1">
    <location>
        <begin position="32"/>
        <end position="75"/>
    </location>
</feature>
<dbReference type="Proteomes" id="UP000037510">
    <property type="component" value="Unassembled WGS sequence"/>
</dbReference>
<feature type="region of interest" description="Disordered" evidence="1">
    <location>
        <begin position="116"/>
        <end position="137"/>
    </location>
</feature>
<sequence>MGMSSLRIGAVVAEWSNLALIIRNSCGFKSGRTQNDASAHPSQLCVSDRSRDPAVNDSARHDSKARTRGIGGPVLWRMQGGVHRPAGEARSHLAEGTQGLCQRSRLGWSCGVTSCSGRSPRETPNRRSKPWLVTPRA</sequence>
<proteinExistence type="predicted"/>
<organism evidence="2 3">
    <name type="scientific">Operophtera brumata</name>
    <name type="common">Winter moth</name>
    <name type="synonym">Phalaena brumata</name>
    <dbReference type="NCBI Taxonomy" id="104452"/>
    <lineage>
        <taxon>Eukaryota</taxon>
        <taxon>Metazoa</taxon>
        <taxon>Ecdysozoa</taxon>
        <taxon>Arthropoda</taxon>
        <taxon>Hexapoda</taxon>
        <taxon>Insecta</taxon>
        <taxon>Pterygota</taxon>
        <taxon>Neoptera</taxon>
        <taxon>Endopterygota</taxon>
        <taxon>Lepidoptera</taxon>
        <taxon>Glossata</taxon>
        <taxon>Ditrysia</taxon>
        <taxon>Geometroidea</taxon>
        <taxon>Geometridae</taxon>
        <taxon>Larentiinae</taxon>
        <taxon>Operophtera</taxon>
    </lineage>
</organism>
<accession>A0A0L7L1M1</accession>
<dbReference type="EMBL" id="JTDY01003688">
    <property type="protein sequence ID" value="KOB69144.1"/>
    <property type="molecule type" value="Genomic_DNA"/>
</dbReference>
<protein>
    <submittedName>
        <fullName evidence="2">Uncharacterized protein</fullName>
    </submittedName>
</protein>
<name>A0A0L7L1M1_OPEBR</name>
<evidence type="ECO:0000313" key="3">
    <source>
        <dbReference type="Proteomes" id="UP000037510"/>
    </source>
</evidence>
<keyword evidence="3" id="KW-1185">Reference proteome</keyword>
<feature type="compositionally biased region" description="Polar residues" evidence="1">
    <location>
        <begin position="32"/>
        <end position="45"/>
    </location>
</feature>
<evidence type="ECO:0000256" key="1">
    <source>
        <dbReference type="SAM" id="MobiDB-lite"/>
    </source>
</evidence>
<evidence type="ECO:0000313" key="2">
    <source>
        <dbReference type="EMBL" id="KOB69144.1"/>
    </source>
</evidence>